<organism evidence="1">
    <name type="scientific">hydrothermal vent metagenome</name>
    <dbReference type="NCBI Taxonomy" id="652676"/>
    <lineage>
        <taxon>unclassified sequences</taxon>
        <taxon>metagenomes</taxon>
        <taxon>ecological metagenomes</taxon>
    </lineage>
</organism>
<sequence length="218" mass="25785">MVDWEQLDTVLLDMDGTLLDLHFDSFFWREHVPQKYAEKHDLELEDAKSTLFPIFRNKEGTIDWYCVDYWSETLALDIALLKKEVEHLIAVHPHVINFLQRLRSINKTVALVTNAHQKSLMLKLDRTLLHNHIEHIICAHDFGMPKEDGEFWLRLQNRLPFDKTRTVLIDDSLSVLRSARDYGITRLLAVYQPDSKDERRDVEEFEAIEDFDQIMPKL</sequence>
<reference evidence="1" key="1">
    <citation type="submission" date="2018-06" db="EMBL/GenBank/DDBJ databases">
        <authorList>
            <person name="Zhirakovskaya E."/>
        </authorList>
    </citation>
    <scope>NUCLEOTIDE SEQUENCE</scope>
</reference>
<protein>
    <submittedName>
        <fullName evidence="1">GMP/IMP nucleotidase YrfG</fullName>
    </submittedName>
</protein>
<dbReference type="NCBIfam" id="NF011564">
    <property type="entry name" value="PRK14988.1"/>
    <property type="match status" value="1"/>
</dbReference>
<proteinExistence type="predicted"/>
<evidence type="ECO:0000313" key="1">
    <source>
        <dbReference type="EMBL" id="VAW91060.1"/>
    </source>
</evidence>
<dbReference type="CDD" id="cd01427">
    <property type="entry name" value="HAD_like"/>
    <property type="match status" value="1"/>
</dbReference>
<dbReference type="GO" id="GO:0005829">
    <property type="term" value="C:cytosol"/>
    <property type="evidence" value="ECO:0007669"/>
    <property type="project" value="TreeGrafter"/>
</dbReference>
<gene>
    <name evidence="1" type="ORF">MNBD_GAMMA21-2093</name>
</gene>
<dbReference type="PANTHER" id="PTHR43434:SF3">
    <property type="entry name" value="GMP_IMP NUCLEOTIDASE YRFG"/>
    <property type="match status" value="1"/>
</dbReference>
<dbReference type="SFLD" id="SFLDS00003">
    <property type="entry name" value="Haloacid_Dehalogenase"/>
    <property type="match status" value="1"/>
</dbReference>
<dbReference type="Pfam" id="PF00702">
    <property type="entry name" value="Hydrolase"/>
    <property type="match status" value="1"/>
</dbReference>
<dbReference type="PANTHER" id="PTHR43434">
    <property type="entry name" value="PHOSPHOGLYCOLATE PHOSPHATASE"/>
    <property type="match status" value="1"/>
</dbReference>
<dbReference type="InterPro" id="IPR023214">
    <property type="entry name" value="HAD_sf"/>
</dbReference>
<name>A0A3B0ZPD8_9ZZZZ</name>
<dbReference type="Gene3D" id="3.40.50.1000">
    <property type="entry name" value="HAD superfamily/HAD-like"/>
    <property type="match status" value="1"/>
</dbReference>
<dbReference type="SFLD" id="SFLDG01129">
    <property type="entry name" value="C1.5:_HAD__Beta-PGM__Phosphata"/>
    <property type="match status" value="1"/>
</dbReference>
<accession>A0A3B0ZPD8</accession>
<dbReference type="GO" id="GO:0008967">
    <property type="term" value="F:phosphoglycolate phosphatase activity"/>
    <property type="evidence" value="ECO:0007669"/>
    <property type="project" value="TreeGrafter"/>
</dbReference>
<dbReference type="GO" id="GO:0006281">
    <property type="term" value="P:DNA repair"/>
    <property type="evidence" value="ECO:0007669"/>
    <property type="project" value="TreeGrafter"/>
</dbReference>
<dbReference type="AlphaFoldDB" id="A0A3B0ZPD8"/>
<dbReference type="NCBIfam" id="TIGR01509">
    <property type="entry name" value="HAD-SF-IA-v3"/>
    <property type="match status" value="1"/>
</dbReference>
<dbReference type="InterPro" id="IPR036412">
    <property type="entry name" value="HAD-like_sf"/>
</dbReference>
<dbReference type="InterPro" id="IPR006439">
    <property type="entry name" value="HAD-SF_hydro_IA"/>
</dbReference>
<dbReference type="EMBL" id="UOFR01000009">
    <property type="protein sequence ID" value="VAW91060.1"/>
    <property type="molecule type" value="Genomic_DNA"/>
</dbReference>
<dbReference type="InterPro" id="IPR050155">
    <property type="entry name" value="HAD-like_hydrolase_sf"/>
</dbReference>
<dbReference type="SUPFAM" id="SSF56784">
    <property type="entry name" value="HAD-like"/>
    <property type="match status" value="1"/>
</dbReference>